<reference evidence="18 19" key="1">
    <citation type="journal article" date="2015" name="Antonie Van Leeuwenhoek">
        <title>Oceanobacillus bengalensis sp. nov., a bacterium isolated from seawater of the Bay of Bengal.</title>
        <authorList>
            <person name="Yongchang O."/>
            <person name="Xiang W."/>
            <person name="Wang G."/>
        </authorList>
    </citation>
    <scope>NUCLEOTIDE SEQUENCE [LARGE SCALE GENOMIC DNA]</scope>
    <source>
        <strain evidence="18 19">MCCC 1K00260</strain>
    </source>
</reference>
<evidence type="ECO:0000313" key="19">
    <source>
        <dbReference type="Proteomes" id="UP000281813"/>
    </source>
</evidence>
<dbReference type="Gene3D" id="1.10.510.10">
    <property type="entry name" value="Transferase(Phosphotransferase) domain 1"/>
    <property type="match status" value="1"/>
</dbReference>
<dbReference type="Gene3D" id="3.30.200.20">
    <property type="entry name" value="Phosphorylase Kinase, domain 1"/>
    <property type="match status" value="1"/>
</dbReference>
<dbReference type="CDD" id="cd06577">
    <property type="entry name" value="PASTA_pknB"/>
    <property type="match status" value="3"/>
</dbReference>
<feature type="binding site" evidence="13">
    <location>
        <position position="40"/>
    </location>
    <ligand>
        <name>ATP</name>
        <dbReference type="ChEBI" id="CHEBI:30616"/>
    </ligand>
</feature>
<accession>A0A494Z161</accession>
<comment type="subcellular location">
    <subcellularLocation>
        <location evidence="11">Spore membrane</location>
        <topology evidence="11">Single-pass type II membrane protein</topology>
    </subcellularLocation>
</comment>
<keyword evidence="15" id="KW-0812">Transmembrane</keyword>
<feature type="compositionally biased region" description="Basic residues" evidence="14">
    <location>
        <begin position="329"/>
        <end position="352"/>
    </location>
</feature>
<feature type="transmembrane region" description="Helical" evidence="15">
    <location>
        <begin position="359"/>
        <end position="384"/>
    </location>
</feature>
<keyword evidence="3" id="KW-0309">Germination</keyword>
<feature type="domain" description="Protein kinase" evidence="16">
    <location>
        <begin position="11"/>
        <end position="275"/>
    </location>
</feature>
<feature type="region of interest" description="Disordered" evidence="14">
    <location>
        <begin position="315"/>
        <end position="352"/>
    </location>
</feature>
<dbReference type="Gene3D" id="2.60.40.2560">
    <property type="match status" value="1"/>
</dbReference>
<evidence type="ECO:0000256" key="11">
    <source>
        <dbReference type="ARBA" id="ARBA00060432"/>
    </source>
</evidence>
<evidence type="ECO:0000256" key="8">
    <source>
        <dbReference type="ARBA" id="ARBA00022968"/>
    </source>
</evidence>
<keyword evidence="4" id="KW-0808">Transferase</keyword>
<dbReference type="InterPro" id="IPR005543">
    <property type="entry name" value="PASTA_dom"/>
</dbReference>
<keyword evidence="5 13" id="KW-0547">Nucleotide-binding</keyword>
<dbReference type="Pfam" id="PF00069">
    <property type="entry name" value="Pkinase"/>
    <property type="match status" value="1"/>
</dbReference>
<dbReference type="Proteomes" id="UP000281813">
    <property type="component" value="Unassembled WGS sequence"/>
</dbReference>
<dbReference type="GO" id="GO:0009847">
    <property type="term" value="P:spore germination"/>
    <property type="evidence" value="ECO:0007669"/>
    <property type="project" value="UniProtKB-ARBA"/>
</dbReference>
<name>A0A494Z161_9BACI</name>
<evidence type="ECO:0000259" key="16">
    <source>
        <dbReference type="PROSITE" id="PS50011"/>
    </source>
</evidence>
<protein>
    <recommendedName>
        <fullName evidence="12">Serine/threonine-protein kinase PrkC</fullName>
        <ecNumber evidence="1">2.7.11.1</ecNumber>
    </recommendedName>
</protein>
<feature type="domain" description="PASTA" evidence="17">
    <location>
        <begin position="385"/>
        <end position="451"/>
    </location>
</feature>
<evidence type="ECO:0000256" key="4">
    <source>
        <dbReference type="ARBA" id="ARBA00022679"/>
    </source>
</evidence>
<comment type="catalytic activity">
    <reaction evidence="9">
        <text>L-threonyl-[protein] + ATP = O-phospho-L-threonyl-[protein] + ADP + H(+)</text>
        <dbReference type="Rhea" id="RHEA:46608"/>
        <dbReference type="Rhea" id="RHEA-COMP:11060"/>
        <dbReference type="Rhea" id="RHEA-COMP:11605"/>
        <dbReference type="ChEBI" id="CHEBI:15378"/>
        <dbReference type="ChEBI" id="CHEBI:30013"/>
        <dbReference type="ChEBI" id="CHEBI:30616"/>
        <dbReference type="ChEBI" id="CHEBI:61977"/>
        <dbReference type="ChEBI" id="CHEBI:456216"/>
        <dbReference type="EC" id="2.7.11.1"/>
    </reaction>
</comment>
<dbReference type="GO" id="GO:0005524">
    <property type="term" value="F:ATP binding"/>
    <property type="evidence" value="ECO:0007669"/>
    <property type="project" value="UniProtKB-UniRule"/>
</dbReference>
<evidence type="ECO:0000256" key="15">
    <source>
        <dbReference type="SAM" id="Phobius"/>
    </source>
</evidence>
<evidence type="ECO:0000256" key="10">
    <source>
        <dbReference type="ARBA" id="ARBA00048679"/>
    </source>
</evidence>
<evidence type="ECO:0000256" key="13">
    <source>
        <dbReference type="PROSITE-ProRule" id="PRU10141"/>
    </source>
</evidence>
<evidence type="ECO:0000256" key="9">
    <source>
        <dbReference type="ARBA" id="ARBA00047899"/>
    </source>
</evidence>
<dbReference type="GO" id="GO:0071224">
    <property type="term" value="P:cellular response to peptidoglycan"/>
    <property type="evidence" value="ECO:0007669"/>
    <property type="project" value="UniProtKB-ARBA"/>
</dbReference>
<dbReference type="FunFam" id="3.30.200.20:FF:000035">
    <property type="entry name" value="Serine/threonine protein kinase Stk1"/>
    <property type="match status" value="1"/>
</dbReference>
<keyword evidence="19" id="KW-1185">Reference proteome</keyword>
<evidence type="ECO:0000256" key="14">
    <source>
        <dbReference type="SAM" id="MobiDB-lite"/>
    </source>
</evidence>
<dbReference type="PROSITE" id="PS51178">
    <property type="entry name" value="PASTA"/>
    <property type="match status" value="3"/>
</dbReference>
<feature type="compositionally biased region" description="Acidic residues" evidence="14">
    <location>
        <begin position="613"/>
        <end position="629"/>
    </location>
</feature>
<dbReference type="InterPro" id="IPR000719">
    <property type="entry name" value="Prot_kinase_dom"/>
</dbReference>
<comment type="caution">
    <text evidence="18">The sequence shown here is derived from an EMBL/GenBank/DDBJ whole genome shotgun (WGS) entry which is preliminary data.</text>
</comment>
<gene>
    <name evidence="18" type="primary">pknB</name>
    <name evidence="18" type="ORF">D8M05_07225</name>
</gene>
<dbReference type="GO" id="GO:0004674">
    <property type="term" value="F:protein serine/threonine kinase activity"/>
    <property type="evidence" value="ECO:0007669"/>
    <property type="project" value="UniProtKB-KW"/>
</dbReference>
<evidence type="ECO:0000256" key="7">
    <source>
        <dbReference type="ARBA" id="ARBA00022840"/>
    </source>
</evidence>
<dbReference type="OrthoDB" id="9788659at2"/>
<dbReference type="FunFam" id="1.10.510.10:FF:000021">
    <property type="entry name" value="Serine/threonine protein kinase"/>
    <property type="match status" value="1"/>
</dbReference>
<dbReference type="PANTHER" id="PTHR43289">
    <property type="entry name" value="MITOGEN-ACTIVATED PROTEIN KINASE KINASE KINASE 20-RELATED"/>
    <property type="match status" value="1"/>
</dbReference>
<keyword evidence="15" id="KW-0472">Membrane</keyword>
<organism evidence="18 19">
    <name type="scientific">Oceanobacillus bengalensis</name>
    <dbReference type="NCBI Taxonomy" id="1435466"/>
    <lineage>
        <taxon>Bacteria</taxon>
        <taxon>Bacillati</taxon>
        <taxon>Bacillota</taxon>
        <taxon>Bacilli</taxon>
        <taxon>Bacillales</taxon>
        <taxon>Bacillaceae</taxon>
        <taxon>Oceanobacillus</taxon>
    </lineage>
</organism>
<evidence type="ECO:0000313" key="18">
    <source>
        <dbReference type="EMBL" id="RKQ16266.1"/>
    </source>
</evidence>
<dbReference type="PROSITE" id="PS00107">
    <property type="entry name" value="PROTEIN_KINASE_ATP"/>
    <property type="match status" value="1"/>
</dbReference>
<dbReference type="PROSITE" id="PS50011">
    <property type="entry name" value="PROTEIN_KINASE_DOM"/>
    <property type="match status" value="1"/>
</dbReference>
<feature type="region of interest" description="Disordered" evidence="14">
    <location>
        <begin position="609"/>
        <end position="632"/>
    </location>
</feature>
<dbReference type="SUPFAM" id="SSF56112">
    <property type="entry name" value="Protein kinase-like (PK-like)"/>
    <property type="match status" value="1"/>
</dbReference>
<dbReference type="GO" id="GO:0007165">
    <property type="term" value="P:signal transduction"/>
    <property type="evidence" value="ECO:0007669"/>
    <property type="project" value="UniProtKB-ARBA"/>
</dbReference>
<dbReference type="RefSeq" id="WP_121130144.1">
    <property type="nucleotide sequence ID" value="NZ_JBHUFK010000007.1"/>
</dbReference>
<keyword evidence="15" id="KW-1133">Transmembrane helix</keyword>
<dbReference type="SMART" id="SM00740">
    <property type="entry name" value="PASTA"/>
    <property type="match status" value="3"/>
</dbReference>
<dbReference type="AlphaFoldDB" id="A0A494Z161"/>
<dbReference type="PANTHER" id="PTHR43289:SF34">
    <property type="entry name" value="SERINE_THREONINE-PROTEIN KINASE YBDM-RELATED"/>
    <property type="match status" value="1"/>
</dbReference>
<dbReference type="NCBIfam" id="NF033483">
    <property type="entry name" value="PknB_PASTA_kin"/>
    <property type="match status" value="1"/>
</dbReference>
<keyword evidence="8" id="KW-0735">Signal-anchor</keyword>
<keyword evidence="7 13" id="KW-0067">ATP-binding</keyword>
<dbReference type="EC" id="2.7.11.1" evidence="1"/>
<comment type="catalytic activity">
    <reaction evidence="10">
        <text>L-seryl-[protein] + ATP = O-phospho-L-seryl-[protein] + ADP + H(+)</text>
        <dbReference type="Rhea" id="RHEA:17989"/>
        <dbReference type="Rhea" id="RHEA-COMP:9863"/>
        <dbReference type="Rhea" id="RHEA-COMP:11604"/>
        <dbReference type="ChEBI" id="CHEBI:15378"/>
        <dbReference type="ChEBI" id="CHEBI:29999"/>
        <dbReference type="ChEBI" id="CHEBI:30616"/>
        <dbReference type="ChEBI" id="CHEBI:83421"/>
        <dbReference type="ChEBI" id="CHEBI:456216"/>
        <dbReference type="EC" id="2.7.11.1"/>
    </reaction>
</comment>
<dbReference type="SMART" id="SM00220">
    <property type="entry name" value="S_TKc"/>
    <property type="match status" value="1"/>
</dbReference>
<dbReference type="PROSITE" id="PS00108">
    <property type="entry name" value="PROTEIN_KINASE_ST"/>
    <property type="match status" value="1"/>
</dbReference>
<dbReference type="CDD" id="cd14014">
    <property type="entry name" value="STKc_PknB_like"/>
    <property type="match status" value="1"/>
</dbReference>
<proteinExistence type="predicted"/>
<dbReference type="Pfam" id="PF03793">
    <property type="entry name" value="PASTA"/>
    <property type="match status" value="3"/>
</dbReference>
<dbReference type="EMBL" id="RBZO01000009">
    <property type="protein sequence ID" value="RKQ16266.1"/>
    <property type="molecule type" value="Genomic_DNA"/>
</dbReference>
<dbReference type="InterPro" id="IPR008271">
    <property type="entry name" value="Ser/Thr_kinase_AS"/>
</dbReference>
<evidence type="ECO:0000256" key="12">
    <source>
        <dbReference type="ARBA" id="ARBA00070041"/>
    </source>
</evidence>
<keyword evidence="6 18" id="KW-0418">Kinase</keyword>
<evidence type="ECO:0000259" key="17">
    <source>
        <dbReference type="PROSITE" id="PS51178"/>
    </source>
</evidence>
<keyword evidence="2" id="KW-0723">Serine/threonine-protein kinase</keyword>
<evidence type="ECO:0000256" key="5">
    <source>
        <dbReference type="ARBA" id="ARBA00022741"/>
    </source>
</evidence>
<dbReference type="Gene3D" id="3.30.10.20">
    <property type="match status" value="3"/>
</dbReference>
<evidence type="ECO:0000256" key="3">
    <source>
        <dbReference type="ARBA" id="ARBA00022544"/>
    </source>
</evidence>
<evidence type="ECO:0000256" key="6">
    <source>
        <dbReference type="ARBA" id="ARBA00022777"/>
    </source>
</evidence>
<evidence type="ECO:0000256" key="2">
    <source>
        <dbReference type="ARBA" id="ARBA00022527"/>
    </source>
</evidence>
<feature type="domain" description="PASTA" evidence="17">
    <location>
        <begin position="521"/>
        <end position="587"/>
    </location>
</feature>
<dbReference type="InterPro" id="IPR011009">
    <property type="entry name" value="Kinase-like_dom_sf"/>
</dbReference>
<dbReference type="InterPro" id="IPR017441">
    <property type="entry name" value="Protein_kinase_ATP_BS"/>
</dbReference>
<evidence type="ECO:0000256" key="1">
    <source>
        <dbReference type="ARBA" id="ARBA00012513"/>
    </source>
</evidence>
<sequence length="697" mass="78121">MRDGHLLNERYKIKHKIGAGGMADVYLARDIILERDVAIKSLRMEYANDQEFIARFDREAQSATSLSHPNVVSIYDVGEEDHLLYMVMEYVDGMTLKEYIQRFGPIDVGEALDIMKQISSAITHAHANDIVHRDIKPQNILINNLGQAKVTDFGIAMALSATSLTQTNSILGSVHYLSPEQARGGMATKKSDIYSLGIVLFEMLTGRLPFSGQSPVSIALKHLQSDTPSVRKFNPEIPQSVENIVLKATAKNPFHRYESIYELEDAIETALHPNKINEKAYTPPVEVGEETKAIPIITDQQLESNYDQETLVLRPNETTVNYPEENNKQKVKKVTKNTTSKKKTSKKKPKKEKKGKKKWLIIFSVLFIILASGITALFIFPGFLQPSDVTIPDIIEMESDEATDMLEELNLVVEEESVFSEDIDEGLVVRTNPNPGRTVKEETVVTLFVSEGKERVVFDDYVGRDFSQVETLLDREGFNDIITYEKYSDRPVGEIIRQISPNPDDEVIPGETEVIFEISNGPEPVSLTDLTGMTEEDAIAYLKDENLNPKVSSEHSDTVAEGLVIRQSPSTGSNIGDGETVEIVISLGPEEIEPGPQSQIIKYTVPYEPKEQETDDGEPGDDQDTEPQEPAEQNVKIYIKDANKDFSVPHIDEVITENTTFTFTVVINPGSSAEYRIVRDDEEIVREEVNYEEQEGE</sequence>
<feature type="domain" description="PASTA" evidence="17">
    <location>
        <begin position="452"/>
        <end position="520"/>
    </location>
</feature>